<accession>A0ABT7J1R0</accession>
<reference evidence="6 7" key="1">
    <citation type="submission" date="2023-05" db="EMBL/GenBank/DDBJ databases">
        <title>Streptomyces fuscus sp. nov., a brown-black pigment producing actinomyces isolated from dry sand of Sea duck farm.</title>
        <authorList>
            <person name="Xie J."/>
            <person name="Shen N."/>
        </authorList>
    </citation>
    <scope>NUCLEOTIDE SEQUENCE [LARGE SCALE GENOMIC DNA]</scope>
    <source>
        <strain evidence="6 7">GXMU-J15</strain>
    </source>
</reference>
<dbReference type="EMBL" id="JASJUS010000018">
    <property type="protein sequence ID" value="MDL2078783.1"/>
    <property type="molecule type" value="Genomic_DNA"/>
</dbReference>
<keyword evidence="3 6" id="KW-0808">Transferase</keyword>
<name>A0ABT7J1R0_9ACTN</name>
<evidence type="ECO:0000259" key="5">
    <source>
        <dbReference type="Pfam" id="PF00535"/>
    </source>
</evidence>
<feature type="region of interest" description="Disordered" evidence="4">
    <location>
        <begin position="1"/>
        <end position="21"/>
    </location>
</feature>
<evidence type="ECO:0000256" key="4">
    <source>
        <dbReference type="SAM" id="MobiDB-lite"/>
    </source>
</evidence>
<comment type="caution">
    <text evidence="6">The sequence shown here is derived from an EMBL/GenBank/DDBJ whole genome shotgun (WGS) entry which is preliminary data.</text>
</comment>
<dbReference type="RefSeq" id="WP_285434083.1">
    <property type="nucleotide sequence ID" value="NZ_JASJUS010000018.1"/>
</dbReference>
<keyword evidence="2 6" id="KW-0328">Glycosyltransferase</keyword>
<organism evidence="6 7">
    <name type="scientific">Streptomyces fuscus</name>
    <dbReference type="NCBI Taxonomy" id="3048495"/>
    <lineage>
        <taxon>Bacteria</taxon>
        <taxon>Bacillati</taxon>
        <taxon>Actinomycetota</taxon>
        <taxon>Actinomycetes</taxon>
        <taxon>Kitasatosporales</taxon>
        <taxon>Streptomycetaceae</taxon>
        <taxon>Streptomyces</taxon>
    </lineage>
</organism>
<evidence type="ECO:0000256" key="3">
    <source>
        <dbReference type="ARBA" id="ARBA00022679"/>
    </source>
</evidence>
<dbReference type="InterPro" id="IPR029044">
    <property type="entry name" value="Nucleotide-diphossugar_trans"/>
</dbReference>
<dbReference type="PANTHER" id="PTHR43685">
    <property type="entry name" value="GLYCOSYLTRANSFERASE"/>
    <property type="match status" value="1"/>
</dbReference>
<dbReference type="EC" id="2.4.-.-" evidence="6"/>
<dbReference type="GO" id="GO:0016757">
    <property type="term" value="F:glycosyltransferase activity"/>
    <property type="evidence" value="ECO:0007669"/>
    <property type="project" value="UniProtKB-KW"/>
</dbReference>
<dbReference type="InterPro" id="IPR001173">
    <property type="entry name" value="Glyco_trans_2-like"/>
</dbReference>
<evidence type="ECO:0000313" key="7">
    <source>
        <dbReference type="Proteomes" id="UP001241926"/>
    </source>
</evidence>
<dbReference type="SUPFAM" id="SSF53448">
    <property type="entry name" value="Nucleotide-diphospho-sugar transferases"/>
    <property type="match status" value="1"/>
</dbReference>
<sequence length="291" mass="31160">MPRTPTVHDSRRHRWEKARSAGHGSRCVTVVTAVHGPSARFLPEAHASLCAQEMPDDWEWHWIVQEDGSSDAVAPHVPDDDRVTFRQGRPGGPGVARTMALAHADGAYVKVLDADDRLTPGALARDLAALEGGHGIAWTTSRALDLHPDGSTTGFPGDPDEGPVERGAVLAHWRAHDFLAQVHPATLCVRRDLLLALGGWMALPASEDTGLLLALNAVSRGWFTAEPGLLYRKWQGQATGQSAHVDPAERAARMAVAEARARSLAASGWAYDIPPPSTIACDGHFSAASRT</sequence>
<dbReference type="Proteomes" id="UP001241926">
    <property type="component" value="Unassembled WGS sequence"/>
</dbReference>
<feature type="domain" description="Glycosyltransferase 2-like" evidence="5">
    <location>
        <begin position="31"/>
        <end position="140"/>
    </location>
</feature>
<evidence type="ECO:0000256" key="1">
    <source>
        <dbReference type="ARBA" id="ARBA00006739"/>
    </source>
</evidence>
<gene>
    <name evidence="6" type="ORF">QNN03_20320</name>
</gene>
<dbReference type="Pfam" id="PF00535">
    <property type="entry name" value="Glycos_transf_2"/>
    <property type="match status" value="1"/>
</dbReference>
<dbReference type="PANTHER" id="PTHR43685:SF5">
    <property type="entry name" value="GLYCOSYLTRANSFERASE EPSE-RELATED"/>
    <property type="match status" value="1"/>
</dbReference>
<dbReference type="CDD" id="cd00761">
    <property type="entry name" value="Glyco_tranf_GTA_type"/>
    <property type="match status" value="1"/>
</dbReference>
<comment type="similarity">
    <text evidence="1">Belongs to the glycosyltransferase 2 family.</text>
</comment>
<dbReference type="InterPro" id="IPR050834">
    <property type="entry name" value="Glycosyltransf_2"/>
</dbReference>
<evidence type="ECO:0000313" key="6">
    <source>
        <dbReference type="EMBL" id="MDL2078783.1"/>
    </source>
</evidence>
<proteinExistence type="inferred from homology"/>
<keyword evidence="7" id="KW-1185">Reference proteome</keyword>
<evidence type="ECO:0000256" key="2">
    <source>
        <dbReference type="ARBA" id="ARBA00022676"/>
    </source>
</evidence>
<dbReference type="Gene3D" id="3.90.550.10">
    <property type="entry name" value="Spore Coat Polysaccharide Biosynthesis Protein SpsA, Chain A"/>
    <property type="match status" value="1"/>
</dbReference>
<protein>
    <submittedName>
        <fullName evidence="6">Glycosyltransferase family A protein</fullName>
        <ecNumber evidence="6">2.4.-.-</ecNumber>
    </submittedName>
</protein>